<dbReference type="Proteomes" id="UP001620645">
    <property type="component" value="Unassembled WGS sequence"/>
</dbReference>
<dbReference type="AlphaFoldDB" id="A0ABD2IQR0"/>
<feature type="compositionally biased region" description="Basic and acidic residues" evidence="1">
    <location>
        <begin position="68"/>
        <end position="78"/>
    </location>
</feature>
<accession>A0ABD2IQR0</accession>
<feature type="region of interest" description="Disordered" evidence="1">
    <location>
        <begin position="67"/>
        <end position="98"/>
    </location>
</feature>
<gene>
    <name evidence="2" type="ORF">niasHS_012301</name>
</gene>
<organism evidence="2 3">
    <name type="scientific">Heterodera schachtii</name>
    <name type="common">Sugarbeet cyst nematode worm</name>
    <name type="synonym">Tylenchus schachtii</name>
    <dbReference type="NCBI Taxonomy" id="97005"/>
    <lineage>
        <taxon>Eukaryota</taxon>
        <taxon>Metazoa</taxon>
        <taxon>Ecdysozoa</taxon>
        <taxon>Nematoda</taxon>
        <taxon>Chromadorea</taxon>
        <taxon>Rhabditida</taxon>
        <taxon>Tylenchina</taxon>
        <taxon>Tylenchomorpha</taxon>
        <taxon>Tylenchoidea</taxon>
        <taxon>Heteroderidae</taxon>
        <taxon>Heteroderinae</taxon>
        <taxon>Heterodera</taxon>
    </lineage>
</organism>
<reference evidence="2 3" key="1">
    <citation type="submission" date="2024-10" db="EMBL/GenBank/DDBJ databases">
        <authorList>
            <person name="Kim D."/>
        </authorList>
    </citation>
    <scope>NUCLEOTIDE SEQUENCE [LARGE SCALE GENOMIC DNA]</scope>
    <source>
        <strain evidence="2">Taebaek</strain>
    </source>
</reference>
<protein>
    <submittedName>
        <fullName evidence="2">Uncharacterized protein</fullName>
    </submittedName>
</protein>
<sequence>MGAAKVTKVGLVGGVCFEAIAPRGSDGIWPLGSEERNWAVNGVCKKQDGRTDVLNHFAPEDAAAAVEVTRRQGDKTEEAEGGQIGIGRDGMWDGWDIG</sequence>
<evidence type="ECO:0000313" key="3">
    <source>
        <dbReference type="Proteomes" id="UP001620645"/>
    </source>
</evidence>
<name>A0ABD2IQR0_HETSC</name>
<evidence type="ECO:0000313" key="2">
    <source>
        <dbReference type="EMBL" id="KAL3081853.1"/>
    </source>
</evidence>
<keyword evidence="3" id="KW-1185">Reference proteome</keyword>
<proteinExistence type="predicted"/>
<dbReference type="EMBL" id="JBICCN010000261">
    <property type="protein sequence ID" value="KAL3081853.1"/>
    <property type="molecule type" value="Genomic_DNA"/>
</dbReference>
<comment type="caution">
    <text evidence="2">The sequence shown here is derived from an EMBL/GenBank/DDBJ whole genome shotgun (WGS) entry which is preliminary data.</text>
</comment>
<evidence type="ECO:0000256" key="1">
    <source>
        <dbReference type="SAM" id="MobiDB-lite"/>
    </source>
</evidence>